<feature type="region of interest" description="Disordered" evidence="1">
    <location>
        <begin position="177"/>
        <end position="203"/>
    </location>
</feature>
<organism evidence="2 3">
    <name type="scientific">Rangifer tarandus platyrhynchus</name>
    <name type="common">Svalbard reindeer</name>
    <dbReference type="NCBI Taxonomy" id="3082113"/>
    <lineage>
        <taxon>Eukaryota</taxon>
        <taxon>Metazoa</taxon>
        <taxon>Chordata</taxon>
        <taxon>Craniata</taxon>
        <taxon>Vertebrata</taxon>
        <taxon>Euteleostomi</taxon>
        <taxon>Mammalia</taxon>
        <taxon>Eutheria</taxon>
        <taxon>Laurasiatheria</taxon>
        <taxon>Artiodactyla</taxon>
        <taxon>Ruminantia</taxon>
        <taxon>Pecora</taxon>
        <taxon>Cervidae</taxon>
        <taxon>Odocoileinae</taxon>
        <taxon>Rangifer</taxon>
    </lineage>
</organism>
<evidence type="ECO:0000313" key="3">
    <source>
        <dbReference type="Proteomes" id="UP001176941"/>
    </source>
</evidence>
<gene>
    <name evidence="2" type="ORF">MRATA1EN1_LOCUS21663</name>
</gene>
<feature type="compositionally biased region" description="Low complexity" evidence="1">
    <location>
        <begin position="180"/>
        <end position="189"/>
    </location>
</feature>
<feature type="region of interest" description="Disordered" evidence="1">
    <location>
        <begin position="26"/>
        <end position="93"/>
    </location>
</feature>
<name>A0ABN8ZI83_RANTA</name>
<protein>
    <submittedName>
        <fullName evidence="2">Uncharacterized protein</fullName>
    </submittedName>
</protein>
<keyword evidence="3" id="KW-1185">Reference proteome</keyword>
<accession>A0ABN8ZI83</accession>
<dbReference type="Proteomes" id="UP001176941">
    <property type="component" value="Chromosome 33"/>
</dbReference>
<evidence type="ECO:0000256" key="1">
    <source>
        <dbReference type="SAM" id="MobiDB-lite"/>
    </source>
</evidence>
<sequence length="216" mass="22605">MAAVDSSIKKKRKFFFFSFQSLNGEGEGAGHAGASPPRGVTTHGPRPAPSTCAGRGGKSRARSDGKGRRRGRLASCRRAAERRGRWAAGRGPGLRDAGTAATFVLTATGRRGFWLRPGLKPGPWAWSRRRQGPPVPRGDSARSRLLLPLPRDQAWPLPLAGYQRCVVASAGYTLPSGPPASGCSGETEAGSGGAGIRTPPRDVRGVARLLSPCSAA</sequence>
<reference evidence="2" key="1">
    <citation type="submission" date="2023-04" db="EMBL/GenBank/DDBJ databases">
        <authorList>
            <consortium name="ELIXIR-Norway"/>
        </authorList>
    </citation>
    <scope>NUCLEOTIDE SEQUENCE [LARGE SCALE GENOMIC DNA]</scope>
</reference>
<dbReference type="EMBL" id="OX459969">
    <property type="protein sequence ID" value="CAI9172701.1"/>
    <property type="molecule type" value="Genomic_DNA"/>
</dbReference>
<proteinExistence type="predicted"/>
<evidence type="ECO:0000313" key="2">
    <source>
        <dbReference type="EMBL" id="CAI9172701.1"/>
    </source>
</evidence>